<dbReference type="EMBL" id="CAXAMN010026028">
    <property type="protein sequence ID" value="CAK9100131.1"/>
    <property type="molecule type" value="Genomic_DNA"/>
</dbReference>
<feature type="region of interest" description="Disordered" evidence="1">
    <location>
        <begin position="63"/>
        <end position="104"/>
    </location>
</feature>
<feature type="compositionally biased region" description="Basic and acidic residues" evidence="1">
    <location>
        <begin position="276"/>
        <end position="285"/>
    </location>
</feature>
<feature type="compositionally biased region" description="Basic and acidic residues" evidence="1">
    <location>
        <begin position="238"/>
        <end position="259"/>
    </location>
</feature>
<reference evidence="2 3" key="1">
    <citation type="submission" date="2024-02" db="EMBL/GenBank/DDBJ databases">
        <authorList>
            <person name="Chen Y."/>
            <person name="Shah S."/>
            <person name="Dougan E. K."/>
            <person name="Thang M."/>
            <person name="Chan C."/>
        </authorList>
    </citation>
    <scope>NUCLEOTIDE SEQUENCE [LARGE SCALE GENOMIC DNA]</scope>
</reference>
<protein>
    <submittedName>
        <fullName evidence="2">Uncharacterized protein</fullName>
    </submittedName>
</protein>
<gene>
    <name evidence="2" type="ORF">CCMP2556_LOCUS47352</name>
</gene>
<organism evidence="2 3">
    <name type="scientific">Durusdinium trenchii</name>
    <dbReference type="NCBI Taxonomy" id="1381693"/>
    <lineage>
        <taxon>Eukaryota</taxon>
        <taxon>Sar</taxon>
        <taxon>Alveolata</taxon>
        <taxon>Dinophyceae</taxon>
        <taxon>Suessiales</taxon>
        <taxon>Symbiodiniaceae</taxon>
        <taxon>Durusdinium</taxon>
    </lineage>
</organism>
<comment type="caution">
    <text evidence="2">The sequence shown here is derived from an EMBL/GenBank/DDBJ whole genome shotgun (WGS) entry which is preliminary data.</text>
</comment>
<keyword evidence="3" id="KW-1185">Reference proteome</keyword>
<evidence type="ECO:0000313" key="2">
    <source>
        <dbReference type="EMBL" id="CAK9100131.1"/>
    </source>
</evidence>
<evidence type="ECO:0000313" key="3">
    <source>
        <dbReference type="Proteomes" id="UP001642484"/>
    </source>
</evidence>
<accession>A0ABP0RLL6</accession>
<dbReference type="Proteomes" id="UP001642484">
    <property type="component" value="Unassembled WGS sequence"/>
</dbReference>
<proteinExistence type="predicted"/>
<evidence type="ECO:0000256" key="1">
    <source>
        <dbReference type="SAM" id="MobiDB-lite"/>
    </source>
</evidence>
<sequence length="392" mass="40656">MAGLLPSSMKSMRFTNATLRQQRLRYSMLCVLAVCFSCHGNRPSPGPYKKAMPCAVGATDNPRRQVLGARDEFDIEDDRPVRSPGTATSSSAREGALPERRRNIRTPPVVEDIIAGALVGAVTGAAAGAGSGAALGGAGTNGLAGAAGGAASGAALGLASGAFAGAALATANPDVAAAGVGAAGIGAAAGVVAVLNRVQIRDQYAQWPPPPVVPQFADRPAMVPPSIENVIPQAPASRQEEVRDDTPPPPESKEADTAKSGEVVQETPPSTSSTPESHKSDEHKTGQAHRQPWKRASAVSLRRANNMLSAEIEAKSGEVVAKGLDDLGILLSQLQQLQAACQAAIAQATEKTIQRARPVREDYCSKVCNDLILTPFRIGFQCSSELVRYFAP</sequence>
<feature type="region of interest" description="Disordered" evidence="1">
    <location>
        <begin position="232"/>
        <end position="297"/>
    </location>
</feature>
<name>A0ABP0RLL6_9DINO</name>